<comment type="similarity">
    <text evidence="1">Belongs to the GSP E family.</text>
</comment>
<dbReference type="InterPro" id="IPR037257">
    <property type="entry name" value="T2SS_E_N_sf"/>
</dbReference>
<dbReference type="EC" id="7.4.2.8" evidence="7"/>
<evidence type="ECO:0000256" key="6">
    <source>
        <dbReference type="ARBA" id="ARBA00022967"/>
    </source>
</evidence>
<dbReference type="InterPro" id="IPR001482">
    <property type="entry name" value="T2SS/T4SS_dom"/>
</dbReference>
<dbReference type="FunFam" id="3.40.50.300:FF:000398">
    <property type="entry name" value="Type IV pilus assembly ATPase PilB"/>
    <property type="match status" value="1"/>
</dbReference>
<keyword evidence="3" id="KW-0547">Nucleotide-binding</keyword>
<dbReference type="Pfam" id="PF05157">
    <property type="entry name" value="MshEN"/>
    <property type="match status" value="1"/>
</dbReference>
<keyword evidence="4" id="KW-0067">ATP-binding</keyword>
<protein>
    <recommendedName>
        <fullName evidence="7">protein-secreting ATPase</fullName>
        <ecNumber evidence="7">7.4.2.8</ecNumber>
    </recommendedName>
</protein>
<evidence type="ECO:0000256" key="7">
    <source>
        <dbReference type="ARBA" id="ARBA00024382"/>
    </source>
</evidence>
<dbReference type="KEGG" id="bsed:DN745_00475"/>
<evidence type="ECO:0000313" key="9">
    <source>
        <dbReference type="EMBL" id="AWV87880.1"/>
    </source>
</evidence>
<comment type="catalytic activity">
    <reaction evidence="8">
        <text>ATP + H2O + cellular proteinSide 1 = ADP + phosphate + cellular proteinSide 2.</text>
        <dbReference type="EC" id="7.4.2.8"/>
    </reaction>
</comment>
<dbReference type="RefSeq" id="WP_111331127.1">
    <property type="nucleotide sequence ID" value="NZ_CP030032.1"/>
</dbReference>
<dbReference type="PROSITE" id="PS00662">
    <property type="entry name" value="T2SP_E"/>
    <property type="match status" value="1"/>
</dbReference>
<dbReference type="InterPro" id="IPR027417">
    <property type="entry name" value="P-loop_NTPase"/>
</dbReference>
<dbReference type="GO" id="GO:0008564">
    <property type="term" value="F:protein-exporting ATPase activity"/>
    <property type="evidence" value="ECO:0007669"/>
    <property type="project" value="UniProtKB-EC"/>
</dbReference>
<dbReference type="GO" id="GO:0016887">
    <property type="term" value="F:ATP hydrolysis activity"/>
    <property type="evidence" value="ECO:0007669"/>
    <property type="project" value="TreeGrafter"/>
</dbReference>
<dbReference type="FunFam" id="3.30.450.90:FF:000001">
    <property type="entry name" value="Type II secretion system ATPase GspE"/>
    <property type="match status" value="1"/>
</dbReference>
<organism evidence="9 10">
    <name type="scientific">Bradymonas sediminis</name>
    <dbReference type="NCBI Taxonomy" id="1548548"/>
    <lineage>
        <taxon>Bacteria</taxon>
        <taxon>Deltaproteobacteria</taxon>
        <taxon>Bradymonadales</taxon>
        <taxon>Bradymonadaceae</taxon>
        <taxon>Bradymonas</taxon>
    </lineage>
</organism>
<evidence type="ECO:0000256" key="1">
    <source>
        <dbReference type="ARBA" id="ARBA00006611"/>
    </source>
</evidence>
<dbReference type="Proteomes" id="UP000249799">
    <property type="component" value="Chromosome"/>
</dbReference>
<dbReference type="InterPro" id="IPR007831">
    <property type="entry name" value="T2SS_GspE_N"/>
</dbReference>
<dbReference type="InterPro" id="IPR013369">
    <property type="entry name" value="T2SS_GspE"/>
</dbReference>
<name>A0A2Z4FG32_9DELT</name>
<dbReference type="SMART" id="SM00382">
    <property type="entry name" value="AAA"/>
    <property type="match status" value="1"/>
</dbReference>
<dbReference type="OrthoDB" id="9805147at2"/>
<dbReference type="AlphaFoldDB" id="A0A2Z4FG32"/>
<evidence type="ECO:0000256" key="3">
    <source>
        <dbReference type="ARBA" id="ARBA00022741"/>
    </source>
</evidence>
<gene>
    <name evidence="9" type="primary">gspE</name>
    <name evidence="9" type="ORF">DN745_00475</name>
</gene>
<evidence type="ECO:0000256" key="2">
    <source>
        <dbReference type="ARBA" id="ARBA00022448"/>
    </source>
</evidence>
<evidence type="ECO:0000313" key="10">
    <source>
        <dbReference type="Proteomes" id="UP000249799"/>
    </source>
</evidence>
<dbReference type="Gene3D" id="3.30.300.160">
    <property type="entry name" value="Type II secretion system, protein E, N-terminal domain"/>
    <property type="match status" value="1"/>
</dbReference>
<dbReference type="NCBIfam" id="TIGR02533">
    <property type="entry name" value="type_II_gspE"/>
    <property type="match status" value="1"/>
</dbReference>
<evidence type="ECO:0000256" key="5">
    <source>
        <dbReference type="ARBA" id="ARBA00022927"/>
    </source>
</evidence>
<keyword evidence="2" id="KW-0813">Transport</keyword>
<dbReference type="PANTHER" id="PTHR30258">
    <property type="entry name" value="TYPE II SECRETION SYSTEM PROTEIN GSPE-RELATED"/>
    <property type="match status" value="1"/>
</dbReference>
<dbReference type="Pfam" id="PF00437">
    <property type="entry name" value="T2SSE"/>
    <property type="match status" value="1"/>
</dbReference>
<sequence>MYNRQKIGDILMRWGHITPAQLEKALGQQREKGGLIGQVLIAMEAATEAQVMEALATQLDYPYEPGIESEAIDLALLEKLQLGYAREHRVLPFGVRNNMVLVGTDNPLHVEALDQIRFLTGKEVLPVVVPTTPLMDAINNVFDRKNRQLGGGLDELDEAESPQGDDASIDINDLLDAADDDEAPVIRFVNSLFVQAVRERASDIHVEPGEKELTVRFRIDGVLKEIAHPPRRFMSSILTRIKIMAGLDIAEKRLPQDGRIRIKMAGKDIDIRVATAPAIHGERITMRLLDKSAVLLDVRDIGLSPENQELLLKLVHRPNGIILVTGPTGSGKTTTLYSALTEINQPDKNILTIEDPVEYQLEGISQMQVNAKIKLNFATGLRSYLRHDPDVIMVGEIRDLETAEMAIQASLTGHLVFSTLHTNDAASAFTRLTDMGVEPFLVSSTVIASLAQRLIRRLCSECKEPYTPTDTVLDEMGISAQMLAEAGGHVYRARDGGCEHCLGLGYRGRSGIHEILHVQDSVRNLVMNRADASNIKREACAQGMRTMREDGAIKVLAGMTSIEEVLRVTQEDDPEEEAI</sequence>
<keyword evidence="6" id="KW-1278">Translocase</keyword>
<dbReference type="EMBL" id="CP030032">
    <property type="protein sequence ID" value="AWV87880.1"/>
    <property type="molecule type" value="Genomic_DNA"/>
</dbReference>
<dbReference type="GO" id="GO:0005524">
    <property type="term" value="F:ATP binding"/>
    <property type="evidence" value="ECO:0007669"/>
    <property type="project" value="UniProtKB-KW"/>
</dbReference>
<reference evidence="9 10" key="1">
    <citation type="submission" date="2018-06" db="EMBL/GenBank/DDBJ databases">
        <title>Lujinxingia sediminis gen. nov. sp. nov., a new facultative anaerobic member of the class Deltaproteobacteria, and proposal of Lujinxingaceae fam. nov.</title>
        <authorList>
            <person name="Guo L.-Y."/>
            <person name="Li C.-M."/>
            <person name="Wang S."/>
            <person name="Du Z.-J."/>
        </authorList>
    </citation>
    <scope>NUCLEOTIDE SEQUENCE [LARGE SCALE GENOMIC DNA]</scope>
    <source>
        <strain evidence="9 10">FA350</strain>
    </source>
</reference>
<dbReference type="SUPFAM" id="SSF160246">
    <property type="entry name" value="EspE N-terminal domain-like"/>
    <property type="match status" value="1"/>
</dbReference>
<dbReference type="GO" id="GO:0005886">
    <property type="term" value="C:plasma membrane"/>
    <property type="evidence" value="ECO:0007669"/>
    <property type="project" value="TreeGrafter"/>
</dbReference>
<evidence type="ECO:0000256" key="8">
    <source>
        <dbReference type="ARBA" id="ARBA00034006"/>
    </source>
</evidence>
<dbReference type="CDD" id="cd01129">
    <property type="entry name" value="PulE-GspE-like"/>
    <property type="match status" value="1"/>
</dbReference>
<proteinExistence type="inferred from homology"/>
<dbReference type="Gene3D" id="3.40.50.300">
    <property type="entry name" value="P-loop containing nucleotide triphosphate hydrolases"/>
    <property type="match status" value="1"/>
</dbReference>
<dbReference type="PANTHER" id="PTHR30258:SF2">
    <property type="entry name" value="COMG OPERON PROTEIN 1"/>
    <property type="match status" value="1"/>
</dbReference>
<keyword evidence="10" id="KW-1185">Reference proteome</keyword>
<dbReference type="SUPFAM" id="SSF52540">
    <property type="entry name" value="P-loop containing nucleoside triphosphate hydrolases"/>
    <property type="match status" value="1"/>
</dbReference>
<dbReference type="GO" id="GO:0015627">
    <property type="term" value="C:type II protein secretion system complex"/>
    <property type="evidence" value="ECO:0007669"/>
    <property type="project" value="InterPro"/>
</dbReference>
<dbReference type="InterPro" id="IPR003593">
    <property type="entry name" value="AAA+_ATPase"/>
</dbReference>
<dbReference type="GO" id="GO:0015628">
    <property type="term" value="P:protein secretion by the type II secretion system"/>
    <property type="evidence" value="ECO:0007669"/>
    <property type="project" value="InterPro"/>
</dbReference>
<keyword evidence="5" id="KW-0653">Protein transport</keyword>
<accession>A0A2Z4FG32</accession>
<evidence type="ECO:0000256" key="4">
    <source>
        <dbReference type="ARBA" id="ARBA00022840"/>
    </source>
</evidence>
<dbReference type="Gene3D" id="3.30.450.90">
    <property type="match status" value="1"/>
</dbReference>